<dbReference type="AlphaFoldDB" id="A0A077ZBH0"/>
<proteinExistence type="predicted"/>
<feature type="transmembrane region" description="Helical" evidence="8">
    <location>
        <begin position="100"/>
        <end position="126"/>
    </location>
</feature>
<evidence type="ECO:0000313" key="10">
    <source>
        <dbReference type="Proteomes" id="UP000030665"/>
    </source>
</evidence>
<evidence type="ECO:0000256" key="4">
    <source>
        <dbReference type="ARBA" id="ARBA00022692"/>
    </source>
</evidence>
<gene>
    <name evidence="9" type="ORF">TTRE_0000425901</name>
</gene>
<keyword evidence="3" id="KW-0597">Phosphoprotein</keyword>
<dbReference type="PANTHER" id="PTHR31584">
    <property type="entry name" value="TUMOR PROTEIN P53-INDUCIBLE PROTEIN 11"/>
    <property type="match status" value="1"/>
</dbReference>
<evidence type="ECO:0000256" key="3">
    <source>
        <dbReference type="ARBA" id="ARBA00022553"/>
    </source>
</evidence>
<feature type="transmembrane region" description="Helical" evidence="8">
    <location>
        <begin position="71"/>
        <end position="94"/>
    </location>
</feature>
<dbReference type="Proteomes" id="UP000030665">
    <property type="component" value="Unassembled WGS sequence"/>
</dbReference>
<evidence type="ECO:0000256" key="2">
    <source>
        <dbReference type="ARBA" id="ARBA00019449"/>
    </source>
</evidence>
<dbReference type="InterPro" id="IPR028266">
    <property type="entry name" value="TP53I11"/>
</dbReference>
<keyword evidence="4 8" id="KW-0812">Transmembrane</keyword>
<keyword evidence="5 8" id="KW-1133">Transmembrane helix</keyword>
<evidence type="ECO:0000256" key="6">
    <source>
        <dbReference type="ARBA" id="ARBA00023136"/>
    </source>
</evidence>
<keyword evidence="6 8" id="KW-0472">Membrane</keyword>
<protein>
    <recommendedName>
        <fullName evidence="2">Tumor protein p53-inducible protein 11</fullName>
    </recommendedName>
    <alternativeName>
        <fullName evidence="7">p53-induced gene 11 protein</fullName>
    </alternativeName>
</protein>
<sequence length="153" mass="17377">MNCSTCMRKQMPIPFDFRRESSSNPQSRLKTRKVLGVGEIPSEGYIYRSKLTQLIGCRTPIEARLPKGMQLCCTITFAYLFCFSVLVSSCAFTIGTHSQFSLLFLNLLLLKVLNISLLFLLFILILRIIKRTSPNTHDHCDGFSLQTFKSVSL</sequence>
<dbReference type="PANTHER" id="PTHR31584:SF1">
    <property type="entry name" value="TUMOR PROTEIN P53-INDUCIBLE PROTEIN 11"/>
    <property type="match status" value="1"/>
</dbReference>
<dbReference type="GO" id="GO:0016020">
    <property type="term" value="C:membrane"/>
    <property type="evidence" value="ECO:0007669"/>
    <property type="project" value="UniProtKB-SubCell"/>
</dbReference>
<accession>A0A077ZBH0</accession>
<dbReference type="Pfam" id="PF14936">
    <property type="entry name" value="p53-inducible11"/>
    <property type="match status" value="1"/>
</dbReference>
<name>A0A077ZBH0_TRITR</name>
<evidence type="ECO:0000256" key="1">
    <source>
        <dbReference type="ARBA" id="ARBA00004141"/>
    </source>
</evidence>
<evidence type="ECO:0000313" key="9">
    <source>
        <dbReference type="EMBL" id="CDW55985.1"/>
    </source>
</evidence>
<organism evidence="9 10">
    <name type="scientific">Trichuris trichiura</name>
    <name type="common">Whipworm</name>
    <name type="synonym">Trichocephalus trichiurus</name>
    <dbReference type="NCBI Taxonomy" id="36087"/>
    <lineage>
        <taxon>Eukaryota</taxon>
        <taxon>Metazoa</taxon>
        <taxon>Ecdysozoa</taxon>
        <taxon>Nematoda</taxon>
        <taxon>Enoplea</taxon>
        <taxon>Dorylaimia</taxon>
        <taxon>Trichinellida</taxon>
        <taxon>Trichuridae</taxon>
        <taxon>Trichuris</taxon>
    </lineage>
</organism>
<reference evidence="9" key="1">
    <citation type="submission" date="2014-01" db="EMBL/GenBank/DDBJ databases">
        <authorList>
            <person name="Aslett M."/>
        </authorList>
    </citation>
    <scope>NUCLEOTIDE SEQUENCE</scope>
</reference>
<reference evidence="9" key="2">
    <citation type="submission" date="2014-03" db="EMBL/GenBank/DDBJ databases">
        <title>The whipworm genome and dual-species transcriptomics of an intimate host-pathogen interaction.</title>
        <authorList>
            <person name="Foth B.J."/>
            <person name="Tsai I.J."/>
            <person name="Reid A.J."/>
            <person name="Bancroft A.J."/>
            <person name="Nichol S."/>
            <person name="Tracey A."/>
            <person name="Holroyd N."/>
            <person name="Cotton J.A."/>
            <person name="Stanley E.J."/>
            <person name="Zarowiecki M."/>
            <person name="Liu J.Z."/>
            <person name="Huckvale T."/>
            <person name="Cooper P.J."/>
            <person name="Grencis R.K."/>
            <person name="Berriman M."/>
        </authorList>
    </citation>
    <scope>NUCLEOTIDE SEQUENCE [LARGE SCALE GENOMIC DNA]</scope>
</reference>
<dbReference type="EMBL" id="HG805999">
    <property type="protein sequence ID" value="CDW55985.1"/>
    <property type="molecule type" value="Genomic_DNA"/>
</dbReference>
<dbReference type="OrthoDB" id="6243248at2759"/>
<evidence type="ECO:0000256" key="5">
    <source>
        <dbReference type="ARBA" id="ARBA00022989"/>
    </source>
</evidence>
<evidence type="ECO:0000256" key="8">
    <source>
        <dbReference type="SAM" id="Phobius"/>
    </source>
</evidence>
<keyword evidence="10" id="KW-1185">Reference proteome</keyword>
<comment type="subcellular location">
    <subcellularLocation>
        <location evidence="1">Membrane</location>
        <topology evidence="1">Multi-pass membrane protein</topology>
    </subcellularLocation>
</comment>
<evidence type="ECO:0000256" key="7">
    <source>
        <dbReference type="ARBA" id="ARBA00032100"/>
    </source>
</evidence>